<evidence type="ECO:0000313" key="2">
    <source>
        <dbReference type="Proteomes" id="UP000224182"/>
    </source>
</evidence>
<dbReference type="AlphaFoldDB" id="A0A2C6BPL8"/>
<reference evidence="1 2" key="1">
    <citation type="submission" date="2017-06" db="EMBL/GenBank/DDBJ databases">
        <title>Draft genome sequence of Fusobacterium nucleatum subsp. polymorphum KCOM 1271 (=ChDC F305).</title>
        <authorList>
            <person name="Kook J.-K."/>
            <person name="Park S.-N."/>
            <person name="Lim Y.K."/>
            <person name="Roh H."/>
        </authorList>
    </citation>
    <scope>NUCLEOTIDE SEQUENCE [LARGE SCALE GENOMIC DNA]</scope>
    <source>
        <strain evidence="2">KCOM 1271 (ChDC F305)</strain>
    </source>
</reference>
<proteinExistence type="predicted"/>
<comment type="caution">
    <text evidence="1">The sequence shown here is derived from an EMBL/GenBank/DDBJ whole genome shotgun (WGS) entry which is preliminary data.</text>
</comment>
<gene>
    <name evidence="1" type="ORF">CBG54_05550</name>
</gene>
<dbReference type="Proteomes" id="UP000224182">
    <property type="component" value="Unassembled WGS sequence"/>
</dbReference>
<organism evidence="1 2">
    <name type="scientific">Fusobacterium nucleatum subsp. polymorphum</name>
    <name type="common">Fusobacterium polymorphum</name>
    <dbReference type="NCBI Taxonomy" id="76857"/>
    <lineage>
        <taxon>Bacteria</taxon>
        <taxon>Fusobacteriati</taxon>
        <taxon>Fusobacteriota</taxon>
        <taxon>Fusobacteriia</taxon>
        <taxon>Fusobacteriales</taxon>
        <taxon>Fusobacteriaceae</taxon>
        <taxon>Fusobacterium</taxon>
    </lineage>
</organism>
<protein>
    <submittedName>
        <fullName evidence="1">Uncharacterized protein</fullName>
    </submittedName>
</protein>
<dbReference type="EMBL" id="NIRN01000001">
    <property type="protein sequence ID" value="PHI06527.1"/>
    <property type="molecule type" value="Genomic_DNA"/>
</dbReference>
<sequence length="377" mass="44723">MYNIENGNFNIFLEKISEKLGFKIDNSSFDYDILKSLFEVNVSFKKEYEKLLDGVIFENLKGKDLDRFLSFFNIIRKKNNNDELYTLVLKFNTNNNSFIVKEGCVINIDKNSYKNIKNASIGNEKEFLIVQKISKQEIVKQIIGNNGSIIFDENYVSVDSGNIKDISSNLIFLGFNINNIEQETDFEFLERAKNILQSYGYNNKEKIKFELLKDERIKNIKIKENDNVTEIIIYPKELSKIDEIINSNKHLVDYYKNSIVELVNPNLYMFNIKNIKEQIYYVAYNEEIIKELEEYMKNYFNSVFVENDNIIFSKTDFIVELKKFFSNRPQIQLNYDLIEIEYQFFYKNNYQDFIYSKILDNELKIKDENIISFGSVS</sequence>
<name>A0A2C6BPL8_FUSNP</name>
<evidence type="ECO:0000313" key="1">
    <source>
        <dbReference type="EMBL" id="PHI06527.1"/>
    </source>
</evidence>
<dbReference type="RefSeq" id="WP_098974196.1">
    <property type="nucleotide sequence ID" value="NZ_CP077115.1"/>
</dbReference>
<accession>A0A2C6BPL8</accession>